<dbReference type="NCBIfam" id="NF009520">
    <property type="entry name" value="PRK12881.1"/>
    <property type="match status" value="1"/>
</dbReference>
<dbReference type="Gene3D" id="6.10.190.10">
    <property type="match status" value="1"/>
</dbReference>
<evidence type="ECO:0000256" key="3">
    <source>
        <dbReference type="ARBA" id="ARBA00007185"/>
    </source>
</evidence>
<dbReference type="InterPro" id="IPR036008">
    <property type="entry name" value="Aconitase_4Fe-4S_dom"/>
</dbReference>
<evidence type="ECO:0000259" key="12">
    <source>
        <dbReference type="Pfam" id="PF00694"/>
    </source>
</evidence>
<dbReference type="InterPro" id="IPR006249">
    <property type="entry name" value="Aconitase/IRP2"/>
</dbReference>
<dbReference type="InterPro" id="IPR000573">
    <property type="entry name" value="AconitaseA/IPMdHydase_ssu_swvl"/>
</dbReference>
<proteinExistence type="inferred from homology"/>
<dbReference type="InterPro" id="IPR015928">
    <property type="entry name" value="Aconitase/3IPM_dehydase_swvl"/>
</dbReference>
<dbReference type="InterPro" id="IPR018136">
    <property type="entry name" value="Aconitase_4Fe-4S_BS"/>
</dbReference>
<evidence type="ECO:0000256" key="4">
    <source>
        <dbReference type="ARBA" id="ARBA00022485"/>
    </source>
</evidence>
<dbReference type="EC" id="4.2.1.3" evidence="9"/>
<evidence type="ECO:0000256" key="6">
    <source>
        <dbReference type="ARBA" id="ARBA00023004"/>
    </source>
</evidence>
<comment type="cofactor">
    <cofactor evidence="1">
        <name>[4Fe-4S] cluster</name>
        <dbReference type="ChEBI" id="CHEBI:49883"/>
    </cofactor>
</comment>
<dbReference type="NCBIfam" id="TIGR01341">
    <property type="entry name" value="aconitase_1"/>
    <property type="match status" value="1"/>
</dbReference>
<dbReference type="GO" id="GO:0006099">
    <property type="term" value="P:tricarboxylic acid cycle"/>
    <property type="evidence" value="ECO:0007669"/>
    <property type="project" value="UniProtKB-UniPathway"/>
</dbReference>
<dbReference type="GO" id="GO:0003994">
    <property type="term" value="F:aconitate hydratase activity"/>
    <property type="evidence" value="ECO:0007669"/>
    <property type="project" value="UniProtKB-EC"/>
</dbReference>
<dbReference type="UniPathway" id="UPA00223">
    <property type="reaction ID" value="UER00718"/>
</dbReference>
<sequence length="913" mass="98673">MLCKSWRPIHQGNAGGPMRKDADITVAGRRHRIVDLPAAAEGQLERLPYILRIMLENVLRNAGDDAPRAKAAILNWLAEGRSEDEIPFLPRRVMMHDTTCGPALVDIAGMRASLAEAGYDPRRLNPVLPVDVSTDHSLAVDVFGAPDALRRNMEREFGRNTERYRFMKWATRTLSGVRVHPPGTGIMHTLNLERLASVVTTAERDGVSWAMPDTLIGTDSHTPMINGIGVLGWGVGGLEAESVFFGMPVMIRVPDIVGVRLKGRLRQGVLATDLALTVTERLRRIDLADRFVEFYGKGVSTLSAGDRAVIANMTPEFGANSGFFPLDDHTLQYLRETGRSADHVRLVEEYARRQGLWFDPKASPRFTDTIEIDLDRVEVSLAGPRRPQDRIAAGRTVEALAPMLAAHPAASSVEQPGNGAVAIAAITSCTNTSDPRLLVAAGLLARKARRFGLTPPAWVKTSLAPGSPTAERYLRRAGLLADLEAVGFGIVGYGCTTCIGNSGPLPAIIEQAMAERNILPVAVLSGNRNFPGRVHPQLEAGFLASPPLVVAFALAGDVNRDILTDPIGRSHSGEDIRLADLWPTGDEIDAALAIAIDAGDYETSYAEAEASEAWRVLDAPATPLFPWNESSSYIRRPPFAGFGKGTLLGTYAAHPLLVLGDDITTDHISPAGLIPPQGEAAEYLVERGENRRDLNVFASRRGNWEAMVRGLFTNKSVRNLLDPQIAPGFTVHVGSGEHLPLLRAAERYAREGASVVVVAGERYGMGSSRDWAAKGVALLGVRAVLASSFERIHRSNLIGMGILPLRLPPERHPNDLHLRPGDRILIEADPAKIGPRGPVPVTIRRGSGASETFMAIAAIETGLEVEILRGGGIIPLILHRAVNAEGTSRETPTPDFTGNSGHLRREVSPNIKR</sequence>
<evidence type="ECO:0000256" key="7">
    <source>
        <dbReference type="ARBA" id="ARBA00023014"/>
    </source>
</evidence>
<keyword evidence="9" id="KW-0456">Lyase</keyword>
<dbReference type="PRINTS" id="PR00415">
    <property type="entry name" value="ACONITASE"/>
</dbReference>
<dbReference type="Gene3D" id="3.20.19.10">
    <property type="entry name" value="Aconitase, domain 4"/>
    <property type="match status" value="1"/>
</dbReference>
<dbReference type="GO" id="GO:0051539">
    <property type="term" value="F:4 iron, 4 sulfur cluster binding"/>
    <property type="evidence" value="ECO:0007669"/>
    <property type="project" value="UniProtKB-KW"/>
</dbReference>
<feature type="domain" description="Aconitase A/isopropylmalate dehydratase small subunit swivel" evidence="12">
    <location>
        <begin position="682"/>
        <end position="809"/>
    </location>
</feature>
<evidence type="ECO:0000259" key="11">
    <source>
        <dbReference type="Pfam" id="PF00330"/>
    </source>
</evidence>
<dbReference type="Gene3D" id="3.30.499.10">
    <property type="entry name" value="Aconitase, domain 3"/>
    <property type="match status" value="2"/>
</dbReference>
<comment type="pathway">
    <text evidence="2">Carbohydrate metabolism; tricarboxylic acid cycle; isocitrate from oxaloacetate: step 2/2.</text>
</comment>
<feature type="compositionally biased region" description="Polar residues" evidence="10">
    <location>
        <begin position="885"/>
        <end position="900"/>
    </location>
</feature>
<gene>
    <name evidence="13" type="ORF">BB934_16680</name>
</gene>
<dbReference type="Pfam" id="PF00694">
    <property type="entry name" value="Aconitase_C"/>
    <property type="match status" value="1"/>
</dbReference>
<dbReference type="SUPFAM" id="SSF53732">
    <property type="entry name" value="Aconitase iron-sulfur domain"/>
    <property type="match status" value="1"/>
</dbReference>
<evidence type="ECO:0000313" key="13">
    <source>
        <dbReference type="EMBL" id="ANY79659.1"/>
    </source>
</evidence>
<dbReference type="Pfam" id="PF00330">
    <property type="entry name" value="Aconitase"/>
    <property type="match status" value="1"/>
</dbReference>
<comment type="catalytic activity">
    <reaction evidence="8 9">
        <text>citrate = D-threo-isocitrate</text>
        <dbReference type="Rhea" id="RHEA:10336"/>
        <dbReference type="ChEBI" id="CHEBI:15562"/>
        <dbReference type="ChEBI" id="CHEBI:16947"/>
        <dbReference type="EC" id="4.2.1.3"/>
    </reaction>
</comment>
<comment type="function">
    <text evidence="9">Catalyzes the isomerization of citrate to isocitrate via cis-aconitate.</text>
</comment>
<evidence type="ECO:0000256" key="10">
    <source>
        <dbReference type="SAM" id="MobiDB-lite"/>
    </source>
</evidence>
<dbReference type="PROSITE" id="PS01244">
    <property type="entry name" value="ACONITASE_2"/>
    <property type="match status" value="1"/>
</dbReference>
<dbReference type="InterPro" id="IPR015931">
    <property type="entry name" value="Acnase/IPM_dHydase_lsu_aba_1/3"/>
</dbReference>
<reference evidence="13" key="1">
    <citation type="submission" date="2016-07" db="EMBL/GenBank/DDBJ databases">
        <title>Microvirga ossetica sp. nov. a new species of rhizobia isolated from root nodules of the legume species Vicia alpestris Steven originated from North Ossetia region in the Caucasus.</title>
        <authorList>
            <person name="Safronova V.I."/>
            <person name="Kuznetsova I.G."/>
            <person name="Sazanova A.L."/>
            <person name="Belimov A."/>
            <person name="Andronov E."/>
            <person name="Osledkin Y.S."/>
            <person name="Onishchuk O.P."/>
            <person name="Kurchak O.N."/>
            <person name="Shaposhnikov A.I."/>
            <person name="Willems A."/>
            <person name="Tikhonovich I.A."/>
        </authorList>
    </citation>
    <scope>NUCLEOTIDE SEQUENCE [LARGE SCALE GENOMIC DNA]</scope>
    <source>
        <strain evidence="13">V5/3M</strain>
    </source>
</reference>
<evidence type="ECO:0000256" key="5">
    <source>
        <dbReference type="ARBA" id="ARBA00022723"/>
    </source>
</evidence>
<dbReference type="SUPFAM" id="SSF52016">
    <property type="entry name" value="LeuD/IlvD-like"/>
    <property type="match status" value="1"/>
</dbReference>
<keyword evidence="4 9" id="KW-0004">4Fe-4S</keyword>
<evidence type="ECO:0000256" key="1">
    <source>
        <dbReference type="ARBA" id="ARBA00001966"/>
    </source>
</evidence>
<dbReference type="KEGG" id="moc:BB934_16680"/>
<keyword evidence="6 9" id="KW-0408">Iron</keyword>
<keyword evidence="7 9" id="KW-0411">Iron-sulfur</keyword>
<feature type="domain" description="Aconitase/3-isopropylmalate dehydratase large subunit alpha/beta/alpha" evidence="11">
    <location>
        <begin position="83"/>
        <end position="556"/>
    </location>
</feature>
<dbReference type="InterPro" id="IPR001030">
    <property type="entry name" value="Acoase/IPM_deHydtase_lsu_aba"/>
</dbReference>
<comment type="similarity">
    <text evidence="3 9">Belongs to the aconitase/IPM isomerase family.</text>
</comment>
<organism evidence="13">
    <name type="scientific">Microvirga ossetica</name>
    <dbReference type="NCBI Taxonomy" id="1882682"/>
    <lineage>
        <taxon>Bacteria</taxon>
        <taxon>Pseudomonadati</taxon>
        <taxon>Pseudomonadota</taxon>
        <taxon>Alphaproteobacteria</taxon>
        <taxon>Hyphomicrobiales</taxon>
        <taxon>Methylobacteriaceae</taxon>
        <taxon>Microvirga</taxon>
    </lineage>
</organism>
<accession>A0A1B2EI76</accession>
<evidence type="ECO:0000256" key="8">
    <source>
        <dbReference type="ARBA" id="ARBA00023501"/>
    </source>
</evidence>
<dbReference type="EMBL" id="CP016616">
    <property type="protein sequence ID" value="ANY79659.1"/>
    <property type="molecule type" value="Genomic_DNA"/>
</dbReference>
<keyword evidence="5" id="KW-0479">Metal-binding</keyword>
<dbReference type="AlphaFoldDB" id="A0A1B2EI76"/>
<dbReference type="NCBIfam" id="NF006757">
    <property type="entry name" value="PRK09277.1"/>
    <property type="match status" value="1"/>
</dbReference>
<protein>
    <recommendedName>
        <fullName evidence="9">Aconitate hydratase</fullName>
        <shortName evidence="9">Aconitase</shortName>
        <ecNumber evidence="9">4.2.1.3</ecNumber>
    </recommendedName>
</protein>
<dbReference type="GO" id="GO:0046872">
    <property type="term" value="F:metal ion binding"/>
    <property type="evidence" value="ECO:0007669"/>
    <property type="project" value="UniProtKB-KW"/>
</dbReference>
<feature type="region of interest" description="Disordered" evidence="10">
    <location>
        <begin position="885"/>
        <end position="913"/>
    </location>
</feature>
<dbReference type="PROSITE" id="PS00450">
    <property type="entry name" value="ACONITASE_1"/>
    <property type="match status" value="1"/>
</dbReference>
<evidence type="ECO:0000256" key="2">
    <source>
        <dbReference type="ARBA" id="ARBA00004717"/>
    </source>
</evidence>
<dbReference type="PANTHER" id="PTHR11670">
    <property type="entry name" value="ACONITASE/IRON-RESPONSIVE ELEMENT FAMILY MEMBER"/>
    <property type="match status" value="1"/>
</dbReference>
<evidence type="ECO:0000256" key="9">
    <source>
        <dbReference type="RuleBase" id="RU361275"/>
    </source>
</evidence>
<name>A0A1B2EI76_9HYPH</name>